<protein>
    <recommendedName>
        <fullName evidence="1">Amidase domain-containing protein</fullName>
    </recommendedName>
</protein>
<dbReference type="GO" id="GO:0012505">
    <property type="term" value="C:endomembrane system"/>
    <property type="evidence" value="ECO:0007669"/>
    <property type="project" value="TreeGrafter"/>
</dbReference>
<gene>
    <name evidence="2" type="ORF">D2L64_05660</name>
</gene>
<dbReference type="SUPFAM" id="SSF75304">
    <property type="entry name" value="Amidase signature (AS) enzymes"/>
    <property type="match status" value="1"/>
</dbReference>
<dbReference type="InterPro" id="IPR036928">
    <property type="entry name" value="AS_sf"/>
</dbReference>
<dbReference type="InterPro" id="IPR052739">
    <property type="entry name" value="FAAH2"/>
</dbReference>
<organism evidence="2 3">
    <name type="scientific">Micromonospora radicis</name>
    <dbReference type="NCBI Taxonomy" id="1894971"/>
    <lineage>
        <taxon>Bacteria</taxon>
        <taxon>Bacillati</taxon>
        <taxon>Actinomycetota</taxon>
        <taxon>Actinomycetes</taxon>
        <taxon>Micromonosporales</taxon>
        <taxon>Micromonosporaceae</taxon>
        <taxon>Micromonospora</taxon>
    </lineage>
</organism>
<dbReference type="AlphaFoldDB" id="A0A418MZD6"/>
<accession>A0A418MZD6</accession>
<proteinExistence type="predicted"/>
<dbReference type="EMBL" id="QXEC01000003">
    <property type="protein sequence ID" value="RIV40324.1"/>
    <property type="molecule type" value="Genomic_DNA"/>
</dbReference>
<dbReference type="InterPro" id="IPR023631">
    <property type="entry name" value="Amidase_dom"/>
</dbReference>
<name>A0A418MZD6_9ACTN</name>
<dbReference type="PIRSF" id="PIRSF001221">
    <property type="entry name" value="Amidase_fungi"/>
    <property type="match status" value="1"/>
</dbReference>
<feature type="domain" description="Amidase" evidence="1">
    <location>
        <begin position="39"/>
        <end position="466"/>
    </location>
</feature>
<reference evidence="2 3" key="1">
    <citation type="submission" date="2018-08" db="EMBL/GenBank/DDBJ databases">
        <title>Jishengella sp. nov., isolated from a root of Azadirachta indica A. Juss. var. siamensis Valenton.</title>
        <authorList>
            <person name="Kuncharoen N."/>
            <person name="Tanasupawat S."/>
            <person name="Kudo T."/>
            <person name="Ohkuma M."/>
        </authorList>
    </citation>
    <scope>NUCLEOTIDE SEQUENCE [LARGE SCALE GENOMIC DNA]</scope>
    <source>
        <strain evidence="2 3">AZ1-13</strain>
    </source>
</reference>
<dbReference type="PANTHER" id="PTHR43372">
    <property type="entry name" value="FATTY-ACID AMIDE HYDROLASE"/>
    <property type="match status" value="1"/>
</dbReference>
<dbReference type="Proteomes" id="UP000283832">
    <property type="component" value="Unassembled WGS sequence"/>
</dbReference>
<evidence type="ECO:0000313" key="2">
    <source>
        <dbReference type="EMBL" id="RIV40324.1"/>
    </source>
</evidence>
<keyword evidence="3" id="KW-1185">Reference proteome</keyword>
<evidence type="ECO:0000313" key="3">
    <source>
        <dbReference type="Proteomes" id="UP000283832"/>
    </source>
</evidence>
<dbReference type="Gene3D" id="3.90.1300.10">
    <property type="entry name" value="Amidase signature (AS) domain"/>
    <property type="match status" value="1"/>
</dbReference>
<evidence type="ECO:0000259" key="1">
    <source>
        <dbReference type="Pfam" id="PF01425"/>
    </source>
</evidence>
<dbReference type="Pfam" id="PF01425">
    <property type="entry name" value="Amidase"/>
    <property type="match status" value="1"/>
</dbReference>
<comment type="caution">
    <text evidence="2">The sequence shown here is derived from an EMBL/GenBank/DDBJ whole genome shotgun (WGS) entry which is preliminary data.</text>
</comment>
<dbReference type="PANTHER" id="PTHR43372:SF4">
    <property type="entry name" value="FATTY-ACID AMIDE HYDROLASE 2"/>
    <property type="match status" value="1"/>
</dbReference>
<sequence length="497" mass="53854">MRWRTVLDPGQAGPDPYWWSARQVADAIAARRISAREYLDTQLARIEQLNAGLGLVVTIDERAREYARQADEATVRGERRGPLHGVAVTIKDCLATAGLRTTGGLTDLRTYQPREDATAVAALRDAGVIVFGKTNVPSGSGDLQSYNELFGVARNPWHPEYTTSGSSGGAAGAVAAGFTSLELGTDVAGSIRVPAGACGVFGHKPSYRAVPMVGHVPPYPFKPREADIAVVGPIARTVEDLETALTAIAVPHPWDAPAWRLSLPPPRPVRRVATWFDDPYCPVDAEVRAALRDAADRLADSGVQVEEARPSGVRLAASDTVFRRLLASVAMPEHTADDIDEIAAGRRPPRAVLGGEYVAQRYRDWTEADDQRTRLRTRWRQFFAGYDAILLPVAPNLAARHDHRPFEERTVTVDGVPRPYWDQIVWAGLTGVSYLPSTVVPVRVDSRGLPIGIAVAGDYLQDRTTLAVARRLAAVLPPIGHPELTVVTADELPAGQH</sequence>